<keyword evidence="8 13" id="KW-1133">Transmembrane helix</keyword>
<keyword evidence="10" id="KW-0325">Glycoprotein</keyword>
<gene>
    <name evidence="15" type="ORF">P4O66_022190</name>
</gene>
<evidence type="ECO:0000256" key="10">
    <source>
        <dbReference type="ARBA" id="ARBA00023180"/>
    </source>
</evidence>
<feature type="region of interest" description="Disordered" evidence="12">
    <location>
        <begin position="828"/>
        <end position="850"/>
    </location>
</feature>
<dbReference type="InterPro" id="IPR015919">
    <property type="entry name" value="Cadherin-like_sf"/>
</dbReference>
<feature type="domain" description="Cadherin" evidence="14">
    <location>
        <begin position="243"/>
        <end position="375"/>
    </location>
</feature>
<dbReference type="GO" id="GO:0060027">
    <property type="term" value="P:convergent extension involved in gastrulation"/>
    <property type="evidence" value="ECO:0007669"/>
    <property type="project" value="UniProtKB-ARBA"/>
</dbReference>
<dbReference type="GO" id="GO:0044331">
    <property type="term" value="P:cell-cell adhesion mediated by cadherin"/>
    <property type="evidence" value="ECO:0007669"/>
    <property type="project" value="TreeGrafter"/>
</dbReference>
<organism evidence="15 16">
    <name type="scientific">Electrophorus voltai</name>
    <dbReference type="NCBI Taxonomy" id="2609070"/>
    <lineage>
        <taxon>Eukaryota</taxon>
        <taxon>Metazoa</taxon>
        <taxon>Chordata</taxon>
        <taxon>Craniata</taxon>
        <taxon>Vertebrata</taxon>
        <taxon>Euteleostomi</taxon>
        <taxon>Actinopterygii</taxon>
        <taxon>Neopterygii</taxon>
        <taxon>Teleostei</taxon>
        <taxon>Ostariophysi</taxon>
        <taxon>Gymnotiformes</taxon>
        <taxon>Gymnotoidei</taxon>
        <taxon>Gymnotidae</taxon>
        <taxon>Electrophorus</taxon>
    </lineage>
</organism>
<evidence type="ECO:0000256" key="9">
    <source>
        <dbReference type="ARBA" id="ARBA00023136"/>
    </source>
</evidence>
<proteinExistence type="predicted"/>
<dbReference type="GO" id="GO:0008013">
    <property type="term" value="F:beta-catenin binding"/>
    <property type="evidence" value="ECO:0007669"/>
    <property type="project" value="TreeGrafter"/>
</dbReference>
<evidence type="ECO:0000256" key="13">
    <source>
        <dbReference type="SAM" id="Phobius"/>
    </source>
</evidence>
<dbReference type="PRINTS" id="PR00205">
    <property type="entry name" value="CADHERIN"/>
</dbReference>
<dbReference type="GO" id="GO:0000902">
    <property type="term" value="P:cell morphogenesis"/>
    <property type="evidence" value="ECO:0007669"/>
    <property type="project" value="TreeGrafter"/>
</dbReference>
<dbReference type="Gene3D" id="2.60.40.60">
    <property type="entry name" value="Cadherins"/>
    <property type="match status" value="6"/>
</dbReference>
<dbReference type="PANTHER" id="PTHR24027">
    <property type="entry name" value="CADHERIN-23"/>
    <property type="match status" value="1"/>
</dbReference>
<feature type="non-terminal residue" evidence="15">
    <location>
        <position position="875"/>
    </location>
</feature>
<dbReference type="GO" id="GO:0007043">
    <property type="term" value="P:cell-cell junction assembly"/>
    <property type="evidence" value="ECO:0007669"/>
    <property type="project" value="TreeGrafter"/>
</dbReference>
<feature type="compositionally biased region" description="Polar residues" evidence="12">
    <location>
        <begin position="699"/>
        <end position="714"/>
    </location>
</feature>
<dbReference type="InterPro" id="IPR020894">
    <property type="entry name" value="Cadherin_CS"/>
</dbReference>
<dbReference type="CDD" id="cd11304">
    <property type="entry name" value="Cadherin_repeat"/>
    <property type="match status" value="5"/>
</dbReference>
<keyword evidence="4" id="KW-0732">Signal</keyword>
<keyword evidence="9 13" id="KW-0472">Membrane</keyword>
<evidence type="ECO:0000313" key="16">
    <source>
        <dbReference type="Proteomes" id="UP001239994"/>
    </source>
</evidence>
<keyword evidence="7" id="KW-0130">Cell adhesion</keyword>
<feature type="domain" description="Cadherin" evidence="14">
    <location>
        <begin position="778"/>
        <end position="871"/>
    </location>
</feature>
<evidence type="ECO:0000256" key="8">
    <source>
        <dbReference type="ARBA" id="ARBA00022989"/>
    </source>
</evidence>
<dbReference type="FunFam" id="2.60.40.60:FF:000158">
    <property type="entry name" value="Dachsous cadherin-related 1"/>
    <property type="match status" value="1"/>
</dbReference>
<evidence type="ECO:0000313" key="15">
    <source>
        <dbReference type="EMBL" id="KAK1801611.1"/>
    </source>
</evidence>
<evidence type="ECO:0000256" key="1">
    <source>
        <dbReference type="ARBA" id="ARBA00004251"/>
    </source>
</evidence>
<evidence type="ECO:0000256" key="6">
    <source>
        <dbReference type="ARBA" id="ARBA00022837"/>
    </source>
</evidence>
<dbReference type="FunFam" id="2.60.40.60:FF:000011">
    <property type="entry name" value="Cadherin 1"/>
    <property type="match status" value="1"/>
</dbReference>
<feature type="transmembrane region" description="Helical" evidence="13">
    <location>
        <begin position="632"/>
        <end position="657"/>
    </location>
</feature>
<dbReference type="PANTHER" id="PTHR24027:SF433">
    <property type="entry name" value="CADHERIN 27-RELATED"/>
    <property type="match status" value="1"/>
</dbReference>
<dbReference type="InterPro" id="IPR039808">
    <property type="entry name" value="Cadherin"/>
</dbReference>
<accession>A0AAD8ZNP7</accession>
<dbReference type="SUPFAM" id="SSF49313">
    <property type="entry name" value="Cadherin-like"/>
    <property type="match status" value="5"/>
</dbReference>
<dbReference type="GO" id="GO:0016339">
    <property type="term" value="P:calcium-dependent cell-cell adhesion via plasma membrane cell adhesion molecules"/>
    <property type="evidence" value="ECO:0007669"/>
    <property type="project" value="TreeGrafter"/>
</dbReference>
<dbReference type="SMART" id="SM00112">
    <property type="entry name" value="CA"/>
    <property type="match status" value="5"/>
</dbReference>
<protein>
    <recommendedName>
        <fullName evidence="14">Cadherin domain-containing protein</fullName>
    </recommendedName>
</protein>
<feature type="compositionally biased region" description="Basic and acidic residues" evidence="12">
    <location>
        <begin position="828"/>
        <end position="843"/>
    </location>
</feature>
<dbReference type="EMBL" id="JAROKS010000008">
    <property type="protein sequence ID" value="KAK1801611.1"/>
    <property type="molecule type" value="Genomic_DNA"/>
</dbReference>
<dbReference type="GO" id="GO:0005509">
    <property type="term" value="F:calcium ion binding"/>
    <property type="evidence" value="ECO:0007669"/>
    <property type="project" value="UniProtKB-UniRule"/>
</dbReference>
<dbReference type="InterPro" id="IPR002126">
    <property type="entry name" value="Cadherin-like_dom"/>
</dbReference>
<keyword evidence="16" id="KW-1185">Reference proteome</keyword>
<evidence type="ECO:0000259" key="14">
    <source>
        <dbReference type="PROSITE" id="PS50268"/>
    </source>
</evidence>
<evidence type="ECO:0000256" key="2">
    <source>
        <dbReference type="ARBA" id="ARBA00022475"/>
    </source>
</evidence>
<dbReference type="GO" id="GO:0016342">
    <property type="term" value="C:catenin complex"/>
    <property type="evidence" value="ECO:0007669"/>
    <property type="project" value="TreeGrafter"/>
</dbReference>
<dbReference type="GO" id="GO:0034332">
    <property type="term" value="P:adherens junction organization"/>
    <property type="evidence" value="ECO:0007669"/>
    <property type="project" value="TreeGrafter"/>
</dbReference>
<dbReference type="Proteomes" id="UP001239994">
    <property type="component" value="Unassembled WGS sequence"/>
</dbReference>
<comment type="caution">
    <text evidence="15">The sequence shown here is derived from an EMBL/GenBank/DDBJ whole genome shotgun (WGS) entry which is preliminary data.</text>
</comment>
<evidence type="ECO:0000256" key="3">
    <source>
        <dbReference type="ARBA" id="ARBA00022692"/>
    </source>
</evidence>
<dbReference type="AlphaFoldDB" id="A0AAD8ZNP7"/>
<evidence type="ECO:0000256" key="12">
    <source>
        <dbReference type="SAM" id="MobiDB-lite"/>
    </source>
</evidence>
<reference evidence="15" key="1">
    <citation type="submission" date="2023-03" db="EMBL/GenBank/DDBJ databases">
        <title>Electrophorus voltai genome.</title>
        <authorList>
            <person name="Bian C."/>
        </authorList>
    </citation>
    <scope>NUCLEOTIDE SEQUENCE</scope>
    <source>
        <strain evidence="15">CB-2022</strain>
        <tissue evidence="15">Muscle</tissue>
    </source>
</reference>
<evidence type="ECO:0000256" key="11">
    <source>
        <dbReference type="PROSITE-ProRule" id="PRU00043"/>
    </source>
</evidence>
<feature type="domain" description="Cadherin" evidence="14">
    <location>
        <begin position="53"/>
        <end position="127"/>
    </location>
</feature>
<name>A0AAD8ZNP7_9TELE</name>
<dbReference type="GO" id="GO:0045296">
    <property type="term" value="F:cadherin binding"/>
    <property type="evidence" value="ECO:0007669"/>
    <property type="project" value="TreeGrafter"/>
</dbReference>
<dbReference type="GO" id="GO:0005912">
    <property type="term" value="C:adherens junction"/>
    <property type="evidence" value="ECO:0007669"/>
    <property type="project" value="TreeGrafter"/>
</dbReference>
<keyword evidence="6 11" id="KW-0106">Calcium</keyword>
<dbReference type="GO" id="GO:0007156">
    <property type="term" value="P:homophilic cell adhesion via plasma membrane adhesion molecules"/>
    <property type="evidence" value="ECO:0007669"/>
    <property type="project" value="InterPro"/>
</dbReference>
<keyword evidence="2" id="KW-1003">Cell membrane</keyword>
<dbReference type="Pfam" id="PF00028">
    <property type="entry name" value="Cadherin"/>
    <property type="match status" value="3"/>
</dbReference>
<dbReference type="FunFam" id="2.60.40.60:FF:000027">
    <property type="entry name" value="Cadherin 2"/>
    <property type="match status" value="1"/>
</dbReference>
<evidence type="ECO:0000256" key="5">
    <source>
        <dbReference type="ARBA" id="ARBA00022737"/>
    </source>
</evidence>
<keyword evidence="5" id="KW-0677">Repeat</keyword>
<dbReference type="GO" id="GO:0016477">
    <property type="term" value="P:cell migration"/>
    <property type="evidence" value="ECO:0007669"/>
    <property type="project" value="TreeGrafter"/>
</dbReference>
<sequence>MLRKASVCFAGILSTQIRQKRAWIIDSFSIEEEYAGPYPYVLGNISLERSYLVNFWLKGSGVDEEPTGILSIDNNKGIVYVHKKIDFEAYQVLRLTFEARNVSNKEVDTRLGVELKILDVNDNPPVFQQSVYEVNLHESAVQGEKVITVMATDNDDSTTPNGTFSLKIKSVTPKTDNVEFFIEQVENTYTGTIYFRGCLEYEIAQKYTILIEAKDHGNKIQLSSTATVLINIIDKNNHLPEITSQTGPGTIPEHLSRAEVLYLQVTDKDSHGSAAWKAKFQIKGDKENYFEIKTDPTTNKGILSVVKPMDYELETSRNLSVSVENEVPYFSCEITGRPNQRLWNVKTVKEGSSLYLPKLYPITIGVIDVNDPPEFVPRVKEVMIMENSATGTYLYTLKAIDPDKTFASKFHYAKGQDVDNWVNIDSETGKVTTAKVLDRESPLLKNSTYTVLTYAVDNGVPPSTGTGTLVIHVSDENDNVPVLDRTSLVMCLSEGPTTANLTATDQDLPPFGGPFTYELQGDVKRRWKMDPNFGKIPIYCYKNEAVLRRGRTPVSQSMVVPADIKVNTTLISLQGTTVNLVKENTVYSGVYEVPIKTSDNQGRYAIQNLTVTVCDCTISASCHLRRMSGSHIAFSAMGIIVLAALLLLAMLLLAILISCKNVKKMIPTDEDAVWHLITSNIETLGTDCMLPVTTENDHSGNGTKDQKGSGQNNGRFRYRDSEWEAWMMDFNSTFQLRQNLIIQIGQNILRLKATDELTNYSPHCYAEEGELEKDFCLDDLSIAANNVSLFTLPGKSDGPGVILRQRLPADTDLIHTSEGSTAKVLDRETPLPRDSSDTVRLDAADNSEPPLMDTRTLAIHVGDENCNVPCWTGPV</sequence>
<evidence type="ECO:0000256" key="7">
    <source>
        <dbReference type="ARBA" id="ARBA00022889"/>
    </source>
</evidence>
<keyword evidence="3 13" id="KW-0812">Transmembrane</keyword>
<comment type="subcellular location">
    <subcellularLocation>
        <location evidence="1">Cell membrane</location>
        <topology evidence="1">Single-pass type I membrane protein</topology>
    </subcellularLocation>
</comment>
<evidence type="ECO:0000256" key="4">
    <source>
        <dbReference type="ARBA" id="ARBA00022729"/>
    </source>
</evidence>
<feature type="region of interest" description="Disordered" evidence="12">
    <location>
        <begin position="695"/>
        <end position="714"/>
    </location>
</feature>
<dbReference type="FunFam" id="2.60.40.60:FF:000019">
    <property type="entry name" value="Cadherin 2"/>
    <property type="match status" value="1"/>
</dbReference>
<dbReference type="PROSITE" id="PS50268">
    <property type="entry name" value="CADHERIN_2"/>
    <property type="match status" value="5"/>
</dbReference>
<feature type="domain" description="Cadherin" evidence="14">
    <location>
        <begin position="128"/>
        <end position="242"/>
    </location>
</feature>
<dbReference type="PROSITE" id="PS00232">
    <property type="entry name" value="CADHERIN_1"/>
    <property type="match status" value="2"/>
</dbReference>
<feature type="domain" description="Cadherin" evidence="14">
    <location>
        <begin position="376"/>
        <end position="483"/>
    </location>
</feature>